<dbReference type="PROSITE" id="PS00194">
    <property type="entry name" value="THIOREDOXIN_1"/>
    <property type="match status" value="1"/>
</dbReference>
<keyword evidence="7 15" id="KW-1133">Transmembrane helix</keyword>
<evidence type="ECO:0000256" key="16">
    <source>
        <dbReference type="SAM" id="SignalP"/>
    </source>
</evidence>
<feature type="chain" id="PRO_5036743944" description="protein disulfide-isomerase" evidence="16">
    <location>
        <begin position="22"/>
        <end position="427"/>
    </location>
</feature>
<reference evidence="19" key="2">
    <citation type="submission" date="2025-08" db="UniProtKB">
        <authorList>
            <consortium name="RefSeq"/>
        </authorList>
    </citation>
    <scope>IDENTIFICATION</scope>
    <source>
        <tissue evidence="19">Blood</tissue>
    </source>
</reference>
<dbReference type="OrthoDB" id="74910at2759"/>
<feature type="signal peptide" evidence="16">
    <location>
        <begin position="1"/>
        <end position="21"/>
    </location>
</feature>
<keyword evidence="4 15" id="KW-0812">Transmembrane</keyword>
<dbReference type="InterPro" id="IPR017937">
    <property type="entry name" value="Thioredoxin_CS"/>
</dbReference>
<dbReference type="STRING" id="7998.ENSIPUP00000003922"/>
<evidence type="ECO:0000256" key="12">
    <source>
        <dbReference type="ARBA" id="ARBA00023284"/>
    </source>
</evidence>
<dbReference type="PANTHER" id="PTHR46426:SF1">
    <property type="entry name" value="PROTEIN DISULFIDE-ISOMERASE TMX3"/>
    <property type="match status" value="1"/>
</dbReference>
<dbReference type="InterPro" id="IPR036249">
    <property type="entry name" value="Thioredoxin-like_sf"/>
</dbReference>
<sequence length="427" mass="48438">MATAGHFIFSVLVLGITLAAAYVEELDDRFNEMRKSESWLVEFYAPWCEYCKTFEPTWYDVAAELKSQGSHVNVGKMDATVYTDAVTEFTIRGYPSIIFIKEEKYFHYNGRRTKDDILEFTNRVSGPSVRALTSVRLFQYALSHHQLFFVYIGGRSPLKGQFYKVASEFVTHNYFFSATVDVLPQEVTLQDVPSVTVFKDGTYSVYNEVRDGDLSSWVDRERFPRYFLMDSFSLYQMGERTKLVAVAVVDEKNPSAESIRYKSLVEKAAREYSHQYSANFQFGYVDGNDYINGVIMGELPVPSLIVMNMSIDGYYLPGYTVETIEDLLQFLDSILTGKSELLGGNGFLRQIKRLYYHATSALKTSFASSPFGTCFLISLPLVVIGFLVVGICTAERVDDEKADDGAHPEVTQRKRAAVKHSEAKKKD</sequence>
<evidence type="ECO:0000313" key="18">
    <source>
        <dbReference type="Proteomes" id="UP000221080"/>
    </source>
</evidence>
<protein>
    <recommendedName>
        <fullName evidence="3">protein disulfide-isomerase</fullName>
        <ecNumber evidence="3">5.3.4.1</ecNumber>
    </recommendedName>
</protein>
<keyword evidence="9" id="KW-1015">Disulfide bond</keyword>
<evidence type="ECO:0000256" key="6">
    <source>
        <dbReference type="ARBA" id="ARBA00022824"/>
    </source>
</evidence>
<dbReference type="FunFam" id="3.40.30.10:FF:000121">
    <property type="entry name" value="protein disulfide-isomerase TMX3 isoform X1"/>
    <property type="match status" value="1"/>
</dbReference>
<keyword evidence="11" id="KW-0413">Isomerase</keyword>
<evidence type="ECO:0000256" key="11">
    <source>
        <dbReference type="ARBA" id="ARBA00023235"/>
    </source>
</evidence>
<proteinExistence type="predicted"/>
<dbReference type="KEGG" id="ipu:108280544"/>
<accession>A0A2D0T8Y4</accession>
<dbReference type="GeneID" id="108280544"/>
<dbReference type="PANTHER" id="PTHR46426">
    <property type="entry name" value="PROTEIN DISULFIDE-ISOMERASE TMX3"/>
    <property type="match status" value="1"/>
</dbReference>
<evidence type="ECO:0000256" key="8">
    <source>
        <dbReference type="ARBA" id="ARBA00023136"/>
    </source>
</evidence>
<dbReference type="GO" id="GO:0009986">
    <property type="term" value="C:cell surface"/>
    <property type="evidence" value="ECO:0007669"/>
    <property type="project" value="TreeGrafter"/>
</dbReference>
<keyword evidence="6" id="KW-0256">Endoplasmic reticulum</keyword>
<dbReference type="Proteomes" id="UP000221080">
    <property type="component" value="Chromosome 20"/>
</dbReference>
<comment type="function">
    <text evidence="13">Probable disulfide isomerase, which participates in the folding of proteins containing disulfide bonds. May act as a dithiol oxidase. Acts as a regulator of endoplasmic reticulum-mitochondria contact sites via its ability to regulate redox signals.</text>
</comment>
<keyword evidence="10" id="KW-0325">Glycoprotein</keyword>
<gene>
    <name evidence="19" type="primary">tmx3a</name>
</gene>
<feature type="domain" description="Thioredoxin" evidence="17">
    <location>
        <begin position="12"/>
        <end position="126"/>
    </location>
</feature>
<feature type="compositionally biased region" description="Basic and acidic residues" evidence="14">
    <location>
        <begin position="399"/>
        <end position="412"/>
    </location>
</feature>
<feature type="region of interest" description="Disordered" evidence="14">
    <location>
        <begin position="399"/>
        <end position="427"/>
    </location>
</feature>
<dbReference type="GO" id="GO:0003756">
    <property type="term" value="F:protein disulfide isomerase activity"/>
    <property type="evidence" value="ECO:0007669"/>
    <property type="project" value="UniProtKB-EC"/>
</dbReference>
<dbReference type="Gene3D" id="3.40.30.10">
    <property type="entry name" value="Glutaredoxin"/>
    <property type="match status" value="1"/>
</dbReference>
<comment type="subcellular location">
    <subcellularLocation>
        <location evidence="2">Endoplasmic reticulum membrane</location>
        <topology evidence="2">Single-pass membrane protein</topology>
    </subcellularLocation>
</comment>
<comment type="catalytic activity">
    <reaction evidence="1">
        <text>Catalyzes the rearrangement of -S-S- bonds in proteins.</text>
        <dbReference type="EC" id="5.3.4.1"/>
    </reaction>
</comment>
<keyword evidence="18" id="KW-1185">Reference proteome</keyword>
<evidence type="ECO:0000256" key="10">
    <source>
        <dbReference type="ARBA" id="ARBA00023180"/>
    </source>
</evidence>
<dbReference type="InterPro" id="IPR052250">
    <property type="entry name" value="PDI_TMX3"/>
</dbReference>
<dbReference type="PROSITE" id="PS51352">
    <property type="entry name" value="THIOREDOXIN_2"/>
    <property type="match status" value="1"/>
</dbReference>
<evidence type="ECO:0000313" key="19">
    <source>
        <dbReference type="RefSeq" id="XP_017351125.2"/>
    </source>
</evidence>
<dbReference type="Pfam" id="PF13848">
    <property type="entry name" value="Thioredoxin_6"/>
    <property type="match status" value="1"/>
</dbReference>
<evidence type="ECO:0000256" key="3">
    <source>
        <dbReference type="ARBA" id="ARBA00012723"/>
    </source>
</evidence>
<dbReference type="CTD" id="553578"/>
<dbReference type="SUPFAM" id="SSF52833">
    <property type="entry name" value="Thioredoxin-like"/>
    <property type="match status" value="1"/>
</dbReference>
<evidence type="ECO:0000256" key="15">
    <source>
        <dbReference type="SAM" id="Phobius"/>
    </source>
</evidence>
<keyword evidence="5 16" id="KW-0732">Signal</keyword>
<evidence type="ECO:0000256" key="4">
    <source>
        <dbReference type="ARBA" id="ARBA00022692"/>
    </source>
</evidence>
<feature type="transmembrane region" description="Helical" evidence="15">
    <location>
        <begin position="375"/>
        <end position="394"/>
    </location>
</feature>
<reference evidence="18" key="1">
    <citation type="journal article" date="2016" name="Nat. Commun.">
        <title>The channel catfish genome sequence provides insights into the evolution of scale formation in teleosts.</title>
        <authorList>
            <person name="Liu Z."/>
            <person name="Liu S."/>
            <person name="Yao J."/>
            <person name="Bao L."/>
            <person name="Zhang J."/>
            <person name="Li Y."/>
            <person name="Jiang C."/>
            <person name="Sun L."/>
            <person name="Wang R."/>
            <person name="Zhang Y."/>
            <person name="Zhou T."/>
            <person name="Zeng Q."/>
            <person name="Fu Q."/>
            <person name="Gao S."/>
            <person name="Li N."/>
            <person name="Koren S."/>
            <person name="Jiang Y."/>
            <person name="Zimin A."/>
            <person name="Xu P."/>
            <person name="Phillippy A.M."/>
            <person name="Geng X."/>
            <person name="Song L."/>
            <person name="Sun F."/>
            <person name="Li C."/>
            <person name="Wang X."/>
            <person name="Chen A."/>
            <person name="Jin Y."/>
            <person name="Yuan Z."/>
            <person name="Yang Y."/>
            <person name="Tan S."/>
            <person name="Peatman E."/>
            <person name="Lu J."/>
            <person name="Qin Z."/>
            <person name="Dunham R."/>
            <person name="Li Z."/>
            <person name="Sonstegard T."/>
            <person name="Feng J."/>
            <person name="Danzmann R.G."/>
            <person name="Schroeder S."/>
            <person name="Scheffler B."/>
            <person name="Duke M.V."/>
            <person name="Ballard L."/>
            <person name="Kucuktas H."/>
            <person name="Kaltenboeck L."/>
            <person name="Liu H."/>
            <person name="Armbruster J."/>
            <person name="Xie Y."/>
            <person name="Kirby M.L."/>
            <person name="Tian Y."/>
            <person name="Flanagan M.E."/>
            <person name="Mu W."/>
            <person name="Waldbieser G.C."/>
        </authorList>
    </citation>
    <scope>NUCLEOTIDE SEQUENCE [LARGE SCALE GENOMIC DNA]</scope>
    <source>
        <strain evidence="18">SDA103</strain>
    </source>
</reference>
<organism evidence="18 19">
    <name type="scientific">Ictalurus punctatus</name>
    <name type="common">Channel catfish</name>
    <name type="synonym">Silurus punctatus</name>
    <dbReference type="NCBI Taxonomy" id="7998"/>
    <lineage>
        <taxon>Eukaryota</taxon>
        <taxon>Metazoa</taxon>
        <taxon>Chordata</taxon>
        <taxon>Craniata</taxon>
        <taxon>Vertebrata</taxon>
        <taxon>Euteleostomi</taxon>
        <taxon>Actinopterygii</taxon>
        <taxon>Neopterygii</taxon>
        <taxon>Teleostei</taxon>
        <taxon>Ostariophysi</taxon>
        <taxon>Siluriformes</taxon>
        <taxon>Ictaluridae</taxon>
        <taxon>Ictalurus</taxon>
    </lineage>
</organism>
<keyword evidence="8 15" id="KW-0472">Membrane</keyword>
<dbReference type="InterPro" id="IPR013766">
    <property type="entry name" value="Thioredoxin_domain"/>
</dbReference>
<dbReference type="EC" id="5.3.4.1" evidence="3"/>
<evidence type="ECO:0000256" key="9">
    <source>
        <dbReference type="ARBA" id="ARBA00023157"/>
    </source>
</evidence>
<keyword evidence="12" id="KW-0676">Redox-active center</keyword>
<evidence type="ECO:0000256" key="7">
    <source>
        <dbReference type="ARBA" id="ARBA00022989"/>
    </source>
</evidence>
<evidence type="ECO:0000256" key="14">
    <source>
        <dbReference type="SAM" id="MobiDB-lite"/>
    </source>
</evidence>
<name>A0A2D0T8Y4_ICTPU</name>
<evidence type="ECO:0000256" key="1">
    <source>
        <dbReference type="ARBA" id="ARBA00001182"/>
    </source>
</evidence>
<dbReference type="Pfam" id="PF00085">
    <property type="entry name" value="Thioredoxin"/>
    <property type="match status" value="1"/>
</dbReference>
<evidence type="ECO:0000256" key="5">
    <source>
        <dbReference type="ARBA" id="ARBA00022729"/>
    </source>
</evidence>
<evidence type="ECO:0000256" key="2">
    <source>
        <dbReference type="ARBA" id="ARBA00004389"/>
    </source>
</evidence>
<dbReference type="GO" id="GO:0005789">
    <property type="term" value="C:endoplasmic reticulum membrane"/>
    <property type="evidence" value="ECO:0007669"/>
    <property type="project" value="UniProtKB-SubCell"/>
</dbReference>
<evidence type="ECO:0000256" key="13">
    <source>
        <dbReference type="ARBA" id="ARBA00045246"/>
    </source>
</evidence>
<dbReference type="AlphaFoldDB" id="A0A2D0T8Y4"/>
<evidence type="ECO:0000259" key="17">
    <source>
        <dbReference type="PROSITE" id="PS51352"/>
    </source>
</evidence>
<dbReference type="RefSeq" id="XP_017351125.2">
    <property type="nucleotide sequence ID" value="XM_017495636.3"/>
</dbReference>